<dbReference type="Proteomes" id="UP001185863">
    <property type="component" value="Unassembled WGS sequence"/>
</dbReference>
<dbReference type="PANTHER" id="PTHR43677">
    <property type="entry name" value="SHORT-CHAIN DEHYDROGENASE/REDUCTASE"/>
    <property type="match status" value="1"/>
</dbReference>
<dbReference type="EMBL" id="JAWLUP010000063">
    <property type="protein sequence ID" value="MDV7266892.1"/>
    <property type="molecule type" value="Genomic_DNA"/>
</dbReference>
<organism evidence="2 3">
    <name type="scientific">Rhodococcus oxybenzonivorans</name>
    <dbReference type="NCBI Taxonomy" id="1990687"/>
    <lineage>
        <taxon>Bacteria</taxon>
        <taxon>Bacillati</taxon>
        <taxon>Actinomycetota</taxon>
        <taxon>Actinomycetes</taxon>
        <taxon>Mycobacteriales</taxon>
        <taxon>Nocardiaceae</taxon>
        <taxon>Rhodococcus</taxon>
    </lineage>
</organism>
<dbReference type="GO" id="GO:0016491">
    <property type="term" value="F:oxidoreductase activity"/>
    <property type="evidence" value="ECO:0007669"/>
    <property type="project" value="UniProtKB-KW"/>
</dbReference>
<dbReference type="InterPro" id="IPR036291">
    <property type="entry name" value="NAD(P)-bd_dom_sf"/>
</dbReference>
<dbReference type="RefSeq" id="WP_213573855.1">
    <property type="nucleotide sequence ID" value="NZ_JAWLUP010000063.1"/>
</dbReference>
<dbReference type="SUPFAM" id="SSF51735">
    <property type="entry name" value="NAD(P)-binding Rossmann-fold domains"/>
    <property type="match status" value="1"/>
</dbReference>
<dbReference type="Gene3D" id="3.90.180.10">
    <property type="entry name" value="Medium-chain alcohol dehydrogenases, catalytic domain"/>
    <property type="match status" value="1"/>
</dbReference>
<dbReference type="InterPro" id="IPR013154">
    <property type="entry name" value="ADH-like_N"/>
</dbReference>
<dbReference type="SUPFAM" id="SSF50129">
    <property type="entry name" value="GroES-like"/>
    <property type="match status" value="1"/>
</dbReference>
<dbReference type="CDD" id="cd08241">
    <property type="entry name" value="QOR1"/>
    <property type="match status" value="1"/>
</dbReference>
<proteinExistence type="predicted"/>
<reference evidence="2" key="1">
    <citation type="submission" date="2023-10" db="EMBL/GenBank/DDBJ databases">
        <title>Development of a sustainable strategy for remediation of hydrocarbon-contaminated territories based on the waste exchange concept.</title>
        <authorList>
            <person name="Krivoruchko A."/>
        </authorList>
    </citation>
    <scope>NUCLEOTIDE SEQUENCE</scope>
    <source>
        <strain evidence="2">IEGM 68</strain>
    </source>
</reference>
<evidence type="ECO:0000313" key="2">
    <source>
        <dbReference type="EMBL" id="MDV7266892.1"/>
    </source>
</evidence>
<dbReference type="AlphaFoldDB" id="A0AAE4V276"/>
<dbReference type="Pfam" id="PF00107">
    <property type="entry name" value="ADH_zinc_N"/>
    <property type="match status" value="1"/>
</dbReference>
<dbReference type="SMART" id="SM00829">
    <property type="entry name" value="PKS_ER"/>
    <property type="match status" value="1"/>
</dbReference>
<name>A0AAE4V276_9NOCA</name>
<dbReference type="InterPro" id="IPR011032">
    <property type="entry name" value="GroES-like_sf"/>
</dbReference>
<dbReference type="Gene3D" id="3.40.50.720">
    <property type="entry name" value="NAD(P)-binding Rossmann-like Domain"/>
    <property type="match status" value="1"/>
</dbReference>
<accession>A0AAE4V276</accession>
<comment type="caution">
    <text evidence="2">The sequence shown here is derived from an EMBL/GenBank/DDBJ whole genome shotgun (WGS) entry which is preliminary data.</text>
</comment>
<dbReference type="InterPro" id="IPR013149">
    <property type="entry name" value="ADH-like_C"/>
</dbReference>
<sequence length="332" mass="34448">MKRWQANEFGAPNTVLKKVEVPLPEPGPNEARVRVLAASVALPDLMMVQGRYPLVPSAPVSPGQEIVGIVDKPGPGYPFSAGTRIMGNSRADIAIGGLAEYTLSPTTGATPAPAELTDAQAAGFPGSYHVAHVGLAHRATLREGETLLVLGGSGRTGSAAIQLGKALGATVIATARHEDKARFCRLQGADHVVDLSEHDLAETVLELSGGHGADVIYDTVGGEAYEQATSAVSRGGRILLVGFASGTWGQPDPQHIVFNDYSVSGALALFRSDTERDLTREALSAFLRDGSITPPVTETYDFDDVPAAITSRSGGAVGQAVVTVAPAIVPQP</sequence>
<feature type="domain" description="Enoyl reductase (ER)" evidence="1">
    <location>
        <begin position="10"/>
        <end position="322"/>
    </location>
</feature>
<protein>
    <submittedName>
        <fullName evidence="2">NADPH:quinone oxidoreductase family protein</fullName>
        <ecNumber evidence="2">1.-.-.-</ecNumber>
    </submittedName>
</protein>
<dbReference type="InterPro" id="IPR051397">
    <property type="entry name" value="Zn-ADH-like_protein"/>
</dbReference>
<keyword evidence="2" id="KW-0560">Oxidoreductase</keyword>
<dbReference type="Pfam" id="PF08240">
    <property type="entry name" value="ADH_N"/>
    <property type="match status" value="1"/>
</dbReference>
<dbReference type="PANTHER" id="PTHR43677:SF4">
    <property type="entry name" value="QUINONE OXIDOREDUCTASE-LIKE PROTEIN 2"/>
    <property type="match status" value="1"/>
</dbReference>
<gene>
    <name evidence="2" type="ORF">R4315_20380</name>
</gene>
<dbReference type="InterPro" id="IPR020843">
    <property type="entry name" value="ER"/>
</dbReference>
<dbReference type="EC" id="1.-.-.-" evidence="2"/>
<evidence type="ECO:0000259" key="1">
    <source>
        <dbReference type="SMART" id="SM00829"/>
    </source>
</evidence>
<evidence type="ECO:0000313" key="3">
    <source>
        <dbReference type="Proteomes" id="UP001185863"/>
    </source>
</evidence>